<comment type="caution">
    <text evidence="4">The sequence shown here is derived from an EMBL/GenBank/DDBJ whole genome shotgun (WGS) entry which is preliminary data.</text>
</comment>
<accession>A0AAE3HJN6</accession>
<dbReference type="SMART" id="SM00448">
    <property type="entry name" value="REC"/>
    <property type="match status" value="1"/>
</dbReference>
<dbReference type="EMBL" id="JANUCT010000005">
    <property type="protein sequence ID" value="MCS3902990.1"/>
    <property type="molecule type" value="Genomic_DNA"/>
</dbReference>
<evidence type="ECO:0000259" key="3">
    <source>
        <dbReference type="PROSITE" id="PS50125"/>
    </source>
</evidence>
<dbReference type="GO" id="GO:0000160">
    <property type="term" value="P:phosphorelay signal transduction system"/>
    <property type="evidence" value="ECO:0007669"/>
    <property type="project" value="InterPro"/>
</dbReference>
<dbReference type="CDD" id="cd17574">
    <property type="entry name" value="REC_OmpR"/>
    <property type="match status" value="1"/>
</dbReference>
<dbReference type="PANTHER" id="PTHR43081">
    <property type="entry name" value="ADENYLATE CYCLASE, TERMINAL-DIFFERENTIATION SPECIFIC-RELATED"/>
    <property type="match status" value="1"/>
</dbReference>
<dbReference type="Pfam" id="PF00072">
    <property type="entry name" value="Response_reg"/>
    <property type="match status" value="1"/>
</dbReference>
<dbReference type="AlphaFoldDB" id="A0AAE3HJN6"/>
<dbReference type="PANTHER" id="PTHR43081:SF1">
    <property type="entry name" value="ADENYLATE CYCLASE, TERMINAL-DIFFERENTIATION SPECIFIC"/>
    <property type="match status" value="1"/>
</dbReference>
<dbReference type="PROSITE" id="PS50125">
    <property type="entry name" value="GUANYLATE_CYCLASE_2"/>
    <property type="match status" value="1"/>
</dbReference>
<protein>
    <submittedName>
        <fullName evidence="4">Class 3 adenylate cyclase</fullName>
    </submittedName>
</protein>
<evidence type="ECO:0000259" key="2">
    <source>
        <dbReference type="PROSITE" id="PS50110"/>
    </source>
</evidence>
<proteinExistence type="predicted"/>
<feature type="domain" description="Guanylate cyclase" evidence="3">
    <location>
        <begin position="169"/>
        <end position="294"/>
    </location>
</feature>
<dbReference type="GO" id="GO:0004016">
    <property type="term" value="F:adenylate cyclase activity"/>
    <property type="evidence" value="ECO:0007669"/>
    <property type="project" value="UniProtKB-ARBA"/>
</dbReference>
<evidence type="ECO:0000313" key="4">
    <source>
        <dbReference type="EMBL" id="MCS3902990.1"/>
    </source>
</evidence>
<dbReference type="RefSeq" id="WP_259054596.1">
    <property type="nucleotide sequence ID" value="NZ_JANUCT010000005.1"/>
</dbReference>
<feature type="domain" description="Response regulatory" evidence="2">
    <location>
        <begin position="7"/>
        <end position="123"/>
    </location>
</feature>
<dbReference type="InterPro" id="IPR029787">
    <property type="entry name" value="Nucleotide_cyclase"/>
</dbReference>
<dbReference type="Gene3D" id="3.30.70.1230">
    <property type="entry name" value="Nucleotide cyclase"/>
    <property type="match status" value="1"/>
</dbReference>
<dbReference type="SMART" id="SM00044">
    <property type="entry name" value="CYCc"/>
    <property type="match status" value="1"/>
</dbReference>
<dbReference type="Proteomes" id="UP001204445">
    <property type="component" value="Unassembled WGS sequence"/>
</dbReference>
<name>A0AAE3HJN6_9GAMM</name>
<keyword evidence="5" id="KW-1185">Reference proteome</keyword>
<dbReference type="InterPro" id="IPR011006">
    <property type="entry name" value="CheY-like_superfamily"/>
</dbReference>
<reference evidence="4" key="1">
    <citation type="submission" date="2022-08" db="EMBL/GenBank/DDBJ databases">
        <title>Genomic Encyclopedia of Type Strains, Phase III (KMG-III): the genomes of soil and plant-associated and newly described type strains.</title>
        <authorList>
            <person name="Whitman W."/>
        </authorList>
    </citation>
    <scope>NUCLEOTIDE SEQUENCE</scope>
    <source>
        <strain evidence="4">HMT 1</strain>
    </source>
</reference>
<dbReference type="InterPro" id="IPR001054">
    <property type="entry name" value="A/G_cyclase"/>
</dbReference>
<dbReference type="Pfam" id="PF00211">
    <property type="entry name" value="Guanylate_cyc"/>
    <property type="match status" value="1"/>
</dbReference>
<gene>
    <name evidence="4" type="ORF">J2T55_000998</name>
</gene>
<dbReference type="SUPFAM" id="SSF52172">
    <property type="entry name" value="CheY-like"/>
    <property type="match status" value="1"/>
</dbReference>
<sequence length="340" mass="37889">MQNDNYTILVADDDRTTRNVLASLLENDGFNVELADRGEKCLFLALEKDIDAFLVDIRMPGLGGLELCRKLRAHDRYRITPIIFITALEEEEMLAAVFDAGATDFIAKPINPVVLKARLQGHIQKVEYYLEMERVRRYLNRYVSPRTQRMVEAYATTDELPVPERREVCIMFSDVRGFTALSRRTEPEVLFNSLNRLLAMQVDMVYHYGGYIDKFSGDGIMAIFDGDHKAHSACRCALEILHQASGMQGVADQPSLPVAIGIDMGPVLIGNIGSQEHLDYSAVGQSVNLASRLCSNAESMTIEVSGSVVAETADESFRFSAPVSVNIRGISEPVSIYRLQ</sequence>
<dbReference type="CDD" id="cd07302">
    <property type="entry name" value="CHD"/>
    <property type="match status" value="1"/>
</dbReference>
<dbReference type="PROSITE" id="PS50110">
    <property type="entry name" value="RESPONSE_REGULATORY"/>
    <property type="match status" value="1"/>
</dbReference>
<dbReference type="SUPFAM" id="SSF55073">
    <property type="entry name" value="Nucleotide cyclase"/>
    <property type="match status" value="1"/>
</dbReference>
<dbReference type="GO" id="GO:0009190">
    <property type="term" value="P:cyclic nucleotide biosynthetic process"/>
    <property type="evidence" value="ECO:0007669"/>
    <property type="project" value="InterPro"/>
</dbReference>
<dbReference type="InterPro" id="IPR001789">
    <property type="entry name" value="Sig_transdc_resp-reg_receiver"/>
</dbReference>
<evidence type="ECO:0000256" key="1">
    <source>
        <dbReference type="PROSITE-ProRule" id="PRU00169"/>
    </source>
</evidence>
<organism evidence="4 5">
    <name type="scientific">Methylohalomonas lacus</name>
    <dbReference type="NCBI Taxonomy" id="398773"/>
    <lineage>
        <taxon>Bacteria</taxon>
        <taxon>Pseudomonadati</taxon>
        <taxon>Pseudomonadota</taxon>
        <taxon>Gammaproteobacteria</taxon>
        <taxon>Methylohalomonadales</taxon>
        <taxon>Methylohalomonadaceae</taxon>
        <taxon>Methylohalomonas</taxon>
    </lineage>
</organism>
<dbReference type="Gene3D" id="3.40.50.2300">
    <property type="match status" value="1"/>
</dbReference>
<evidence type="ECO:0000313" key="5">
    <source>
        <dbReference type="Proteomes" id="UP001204445"/>
    </source>
</evidence>
<dbReference type="InterPro" id="IPR050697">
    <property type="entry name" value="Adenylyl/Guanylyl_Cyclase_3/4"/>
</dbReference>
<keyword evidence="1" id="KW-0597">Phosphoprotein</keyword>
<feature type="modified residue" description="4-aspartylphosphate" evidence="1">
    <location>
        <position position="56"/>
    </location>
</feature>